<evidence type="ECO:0000256" key="2">
    <source>
        <dbReference type="ARBA" id="ARBA00005314"/>
    </source>
</evidence>
<dbReference type="GO" id="GO:0008528">
    <property type="term" value="F:G protein-coupled peptide receptor activity"/>
    <property type="evidence" value="ECO:0007669"/>
    <property type="project" value="TreeGrafter"/>
</dbReference>
<evidence type="ECO:0000256" key="1">
    <source>
        <dbReference type="ARBA" id="ARBA00004651"/>
    </source>
</evidence>
<dbReference type="PANTHER" id="PTHR45620">
    <property type="entry name" value="PDF RECEPTOR-LIKE PROTEIN-RELATED"/>
    <property type="match status" value="1"/>
</dbReference>
<keyword evidence="9" id="KW-0807">Transducer</keyword>
<keyword evidence="15" id="KW-1185">Reference proteome</keyword>
<feature type="domain" description="G-protein coupled receptors family 2 profile 2" evidence="13">
    <location>
        <begin position="221"/>
        <end position="477"/>
    </location>
</feature>
<feature type="transmembrane region" description="Helical" evidence="10">
    <location>
        <begin position="384"/>
        <end position="405"/>
    </location>
</feature>
<evidence type="ECO:0000256" key="4">
    <source>
        <dbReference type="ARBA" id="ARBA00022692"/>
    </source>
</evidence>
<gene>
    <name evidence="16" type="primary">LOC114327068</name>
</gene>
<keyword evidence="5 10" id="KW-1133">Transmembrane helix</keyword>
<dbReference type="InterPro" id="IPR000832">
    <property type="entry name" value="GPCR_2_secretin-like"/>
</dbReference>
<evidence type="ECO:0000256" key="5">
    <source>
        <dbReference type="ARBA" id="ARBA00022989"/>
    </source>
</evidence>
<dbReference type="PROSITE" id="PS50261">
    <property type="entry name" value="G_PROTEIN_RECEP_F2_4"/>
    <property type="match status" value="1"/>
</dbReference>
<dbReference type="GO" id="GO:0007188">
    <property type="term" value="P:adenylate cyclase-modulating G protein-coupled receptor signaling pathway"/>
    <property type="evidence" value="ECO:0007669"/>
    <property type="project" value="TreeGrafter"/>
</dbReference>
<dbReference type="AlphaFoldDB" id="A0A6P7F7A3"/>
<evidence type="ECO:0000256" key="7">
    <source>
        <dbReference type="ARBA" id="ARBA00023136"/>
    </source>
</evidence>
<feature type="domain" description="G-protein coupled receptors family 2 profile 1" evidence="12">
    <location>
        <begin position="132"/>
        <end position="216"/>
    </location>
</feature>
<feature type="signal peptide" evidence="11">
    <location>
        <begin position="1"/>
        <end position="22"/>
    </location>
</feature>
<keyword evidence="4 10" id="KW-0812">Transmembrane</keyword>
<evidence type="ECO:0000256" key="9">
    <source>
        <dbReference type="ARBA" id="ARBA00023224"/>
    </source>
</evidence>
<keyword evidence="8" id="KW-0675">Receptor</keyword>
<accession>A0A6P7F7A3</accession>
<dbReference type="PROSITE" id="PS50227">
    <property type="entry name" value="G_PROTEIN_RECEP_F2_3"/>
    <property type="match status" value="1"/>
</dbReference>
<comment type="subcellular location">
    <subcellularLocation>
        <location evidence="1">Cell membrane</location>
        <topology evidence="1">Multi-pass membrane protein</topology>
    </subcellularLocation>
</comment>
<evidence type="ECO:0000259" key="12">
    <source>
        <dbReference type="PROSITE" id="PS50227"/>
    </source>
</evidence>
<reference evidence="14" key="2">
    <citation type="submission" date="2025-05" db="UniProtKB">
        <authorList>
            <consortium name="EnsemblMetazoa"/>
        </authorList>
    </citation>
    <scope>IDENTIFICATION</scope>
</reference>
<dbReference type="EnsemblMetazoa" id="XM_028275575.2">
    <property type="protein sequence ID" value="XP_028131376.1"/>
    <property type="gene ID" value="LOC114327068"/>
</dbReference>
<dbReference type="GO" id="GO:0005886">
    <property type="term" value="C:plasma membrane"/>
    <property type="evidence" value="ECO:0007669"/>
    <property type="project" value="UniProtKB-SubCell"/>
</dbReference>
<dbReference type="Gene3D" id="1.20.1070.10">
    <property type="entry name" value="Rhodopsin 7-helix transmembrane proteins"/>
    <property type="match status" value="1"/>
</dbReference>
<evidence type="ECO:0000313" key="16">
    <source>
        <dbReference type="RefSeq" id="XP_028131376.1"/>
    </source>
</evidence>
<dbReference type="PRINTS" id="PR00249">
    <property type="entry name" value="GPCRSECRETIN"/>
</dbReference>
<evidence type="ECO:0000256" key="11">
    <source>
        <dbReference type="SAM" id="SignalP"/>
    </source>
</evidence>
<feature type="chain" id="PRO_5027878989" evidence="11">
    <location>
        <begin position="23"/>
        <end position="525"/>
    </location>
</feature>
<keyword evidence="6" id="KW-0297">G-protein coupled receptor</keyword>
<dbReference type="OrthoDB" id="5967113at2759"/>
<feature type="transmembrane region" description="Helical" evidence="10">
    <location>
        <begin position="456"/>
        <end position="476"/>
    </location>
</feature>
<dbReference type="Pfam" id="PF00002">
    <property type="entry name" value="7tm_2"/>
    <property type="match status" value="1"/>
</dbReference>
<sequence length="525" mass="60343">MWCLMLFRVGLSILFFFHTTLALPDECSSISPVRSCLLRTNYIDIRLWRYYAGYFCYIYTNEARLDIKYNSTSYNITCGGENATIPVARVEENIIASYDYTDKEDVQHIRKSFKTDEVFKNYISCCQGAIRCCNDHMDEENVIPTQSQCPVIWDAWSCFPQTKVNTTAKLPCSSQAYQSPDEVCTLESEKHCIWNGTNQKAQWIQQTDYTTCAIAPVYERRYNFHIIFLGVCIGFCIPAISIFFFFEKLRKTIRVILHRNLLIAIVVRNVLTIMCKELVLLDALKAPALSHRTMDNNGVPCRILAFMETSAINSIYACMFLDAYYLHKVIVRAFAKETRMIHIYIVLAALTFTFSIVWAIIMGVKDAPHCWMVDLDGLQWTVDGFRIAVLVINGIMLADIIRVMILKLRHGSTTKQTMAAFRATIFLIPLFGLHIIVTAKKIVYDNSCTAEDIYDFFRYAMEGLQGIIVSILFCYANNEVRGEMKNGYRKACIYLNQRFGWNLGGDLLYDKRRATTATFVQEGNF</sequence>
<keyword evidence="7 10" id="KW-0472">Membrane</keyword>
<dbReference type="InterPro" id="IPR050332">
    <property type="entry name" value="GPCR_2"/>
</dbReference>
<dbReference type="GeneID" id="114327068"/>
<feature type="transmembrane region" description="Helical" evidence="10">
    <location>
        <begin position="417"/>
        <end position="436"/>
    </location>
</feature>
<name>A0A6P7F7A3_DIAVI</name>
<comment type="similarity">
    <text evidence="2">Belongs to the G-protein coupled receptor 2 family.</text>
</comment>
<dbReference type="RefSeq" id="XP_028131376.1">
    <property type="nucleotide sequence ID" value="XM_028275575.1"/>
</dbReference>
<protein>
    <submittedName>
        <fullName evidence="16">Calcitonin gene-related peptide type 1 receptor-like isoform X1</fullName>
    </submittedName>
</protein>
<feature type="transmembrane region" description="Helical" evidence="10">
    <location>
        <begin position="341"/>
        <end position="364"/>
    </location>
</feature>
<dbReference type="InParanoid" id="A0A6P7F7A3"/>
<proteinExistence type="inferred from homology"/>
<dbReference type="Gene3D" id="4.10.1240.10">
    <property type="entry name" value="GPCR, family 2, extracellular hormone receptor domain"/>
    <property type="match status" value="1"/>
</dbReference>
<dbReference type="GO" id="GO:0007166">
    <property type="term" value="P:cell surface receptor signaling pathway"/>
    <property type="evidence" value="ECO:0007669"/>
    <property type="project" value="InterPro"/>
</dbReference>
<evidence type="ECO:0000256" key="3">
    <source>
        <dbReference type="ARBA" id="ARBA00022475"/>
    </source>
</evidence>
<dbReference type="KEGG" id="dvv:114327068"/>
<evidence type="ECO:0000256" key="8">
    <source>
        <dbReference type="ARBA" id="ARBA00023170"/>
    </source>
</evidence>
<evidence type="ECO:0000256" key="10">
    <source>
        <dbReference type="SAM" id="Phobius"/>
    </source>
</evidence>
<keyword evidence="11" id="KW-0732">Signal</keyword>
<dbReference type="InterPro" id="IPR036445">
    <property type="entry name" value="GPCR_2_extracell_dom_sf"/>
</dbReference>
<dbReference type="InterPro" id="IPR001879">
    <property type="entry name" value="GPCR_2_extracellular_dom"/>
</dbReference>
<organism evidence="16">
    <name type="scientific">Diabrotica virgifera virgifera</name>
    <name type="common">western corn rootworm</name>
    <dbReference type="NCBI Taxonomy" id="50390"/>
    <lineage>
        <taxon>Eukaryota</taxon>
        <taxon>Metazoa</taxon>
        <taxon>Ecdysozoa</taxon>
        <taxon>Arthropoda</taxon>
        <taxon>Hexapoda</taxon>
        <taxon>Insecta</taxon>
        <taxon>Pterygota</taxon>
        <taxon>Neoptera</taxon>
        <taxon>Endopterygota</taxon>
        <taxon>Coleoptera</taxon>
        <taxon>Polyphaga</taxon>
        <taxon>Cucujiformia</taxon>
        <taxon>Chrysomeloidea</taxon>
        <taxon>Chrysomelidae</taxon>
        <taxon>Galerucinae</taxon>
        <taxon>Diabroticina</taxon>
        <taxon>Diabroticites</taxon>
        <taxon>Diabrotica</taxon>
    </lineage>
</organism>
<evidence type="ECO:0000313" key="14">
    <source>
        <dbReference type="EnsemblMetazoa" id="XP_028131376.1"/>
    </source>
</evidence>
<reference evidence="16" key="1">
    <citation type="submission" date="2025-04" db="UniProtKB">
        <authorList>
            <consortium name="RefSeq"/>
        </authorList>
    </citation>
    <scope>IDENTIFICATION</scope>
    <source>
        <tissue evidence="16">Whole insect</tissue>
    </source>
</reference>
<keyword evidence="3" id="KW-1003">Cell membrane</keyword>
<dbReference type="Proteomes" id="UP001652700">
    <property type="component" value="Unplaced"/>
</dbReference>
<evidence type="ECO:0000259" key="13">
    <source>
        <dbReference type="PROSITE" id="PS50261"/>
    </source>
</evidence>
<dbReference type="PANTHER" id="PTHR45620:SF42">
    <property type="entry name" value="G-PROTEIN COUPLED RECEPTOR SEB-2"/>
    <property type="match status" value="1"/>
</dbReference>
<evidence type="ECO:0000313" key="15">
    <source>
        <dbReference type="Proteomes" id="UP001652700"/>
    </source>
</evidence>
<dbReference type="SUPFAM" id="SSF111418">
    <property type="entry name" value="Hormone receptor domain"/>
    <property type="match status" value="1"/>
</dbReference>
<evidence type="ECO:0000256" key="6">
    <source>
        <dbReference type="ARBA" id="ARBA00023040"/>
    </source>
</evidence>
<feature type="transmembrane region" description="Helical" evidence="10">
    <location>
        <begin position="222"/>
        <end position="246"/>
    </location>
</feature>
<dbReference type="InterPro" id="IPR017981">
    <property type="entry name" value="GPCR_2-like_7TM"/>
</dbReference>